<dbReference type="GO" id="GO:0043596">
    <property type="term" value="C:nuclear replication fork"/>
    <property type="evidence" value="ECO:0007669"/>
    <property type="project" value="TreeGrafter"/>
</dbReference>
<organism evidence="11 12">
    <name type="scientific">Pichia kudriavzevii</name>
    <name type="common">Yeast</name>
    <name type="synonym">Issatchenkia orientalis</name>
    <dbReference type="NCBI Taxonomy" id="4909"/>
    <lineage>
        <taxon>Eukaryota</taxon>
        <taxon>Fungi</taxon>
        <taxon>Dikarya</taxon>
        <taxon>Ascomycota</taxon>
        <taxon>Saccharomycotina</taxon>
        <taxon>Pichiomycetes</taxon>
        <taxon>Pichiales</taxon>
        <taxon>Pichiaceae</taxon>
        <taxon>Pichia</taxon>
    </lineage>
</organism>
<dbReference type="Gene3D" id="2.40.50.140">
    <property type="entry name" value="Nucleic acid-binding proteins"/>
    <property type="match status" value="1"/>
</dbReference>
<evidence type="ECO:0000256" key="8">
    <source>
        <dbReference type="SAM" id="Coils"/>
    </source>
</evidence>
<reference evidence="11 12" key="1">
    <citation type="submission" date="2017-05" db="EMBL/GenBank/DDBJ databases">
        <title>The Genome Sequence of Candida krusei Ckrusei653.</title>
        <authorList>
            <person name="Cuomo C."/>
            <person name="Forche A."/>
            <person name="Young S."/>
            <person name="Abouelleil A."/>
            <person name="Cao P."/>
            <person name="Chapman S."/>
            <person name="Cusick C."/>
            <person name="Shea T."/>
            <person name="Nusbaum C."/>
            <person name="Birren B."/>
        </authorList>
    </citation>
    <scope>NUCLEOTIDE SEQUENCE [LARGE SCALE GENOMIC DNA]</scope>
    <source>
        <strain evidence="11 12">Ckrusei653</strain>
    </source>
</reference>
<keyword evidence="3" id="KW-0235">DNA replication</keyword>
<sequence>MSPQEEFDILNLYVKLTLLQLFFPDLEKLKNELLKRLGEIDQRQGILKQIILDKDSDKNIVTSDHEFDDANVDPRYESKSYNALVYDKERNNLPSNQTVLKRAPTGLYKGSKVNYLSESSKNEEIHRKKIEKSLQDQKKRNKRMRASSDTAVAISELNKSLQKSRELLQQFEERERERFERAQSMPFRAGFDYMNIPENYNEDVKSNKSDFTNPTEYDKRKDPAYDIYSKMYISKRYIPESVLKDQISDTPTLRLPELFAKLPQYIQQLRDMNFIVVGVVTRKNIGYTNNGRSKYIKMQISNFHTDIMLLLYDEAQQKHFKVHTGSLIAIMNPEILDANYQRYDKKKGSYSYFMLKVASHTSIIEYARARDVGTCLGNGKTPCKQLVNLRESRYCPTHQEQKIDRNASNRNEMGSNYRTFAPVDEKGNKQVMVVTERQIQAYDLAQSHSLKASGLAIEKAPKNVPLAPGKFANKMVVTDFSNPITIENMKTKEEKNRHHFTSFSASNAFLNDAVNKNALRKQEEQHEIDQKLLKKKMDIDVSLKRKHQKSLEALEMKKRLKVQSLERMRTLSQATKTEKSLRKDKKLVEKLKKERHEIQKHVDLVKVKKTDVDVANTTNRIVINTSAHEVTLSSDGDSDLEIDM</sequence>
<evidence type="ECO:0000256" key="2">
    <source>
        <dbReference type="ARBA" id="ARBA00009679"/>
    </source>
</evidence>
<evidence type="ECO:0000313" key="11">
    <source>
        <dbReference type="EMBL" id="OUT24345.1"/>
    </source>
</evidence>
<gene>
    <name evidence="11" type="ORF">CAS74_000732</name>
</gene>
<feature type="domain" description="MCM10 OB-fold" evidence="10">
    <location>
        <begin position="228"/>
        <end position="338"/>
    </location>
</feature>
<protein>
    <recommendedName>
        <fullName evidence="13">Zinc finger Mcm10/DnaG-type domain-containing protein</fullName>
    </recommendedName>
</protein>
<evidence type="ECO:0000259" key="10">
    <source>
        <dbReference type="Pfam" id="PF22379"/>
    </source>
</evidence>
<evidence type="ECO:0000256" key="6">
    <source>
        <dbReference type="ARBA" id="ARBA00022833"/>
    </source>
</evidence>
<dbReference type="GO" id="GO:0008270">
    <property type="term" value="F:zinc ion binding"/>
    <property type="evidence" value="ECO:0007669"/>
    <property type="project" value="UniProtKB-KW"/>
</dbReference>
<dbReference type="PANTHER" id="PTHR13454">
    <property type="entry name" value="PROTEIN MCM10 HOMOLOG"/>
    <property type="match status" value="1"/>
</dbReference>
<dbReference type="GO" id="GO:0003688">
    <property type="term" value="F:DNA replication origin binding"/>
    <property type="evidence" value="ECO:0007669"/>
    <property type="project" value="TreeGrafter"/>
</dbReference>
<dbReference type="AlphaFoldDB" id="A0A1Z8JUR8"/>
<dbReference type="EMBL" id="NHMM01000001">
    <property type="protein sequence ID" value="OUT24345.1"/>
    <property type="molecule type" value="Genomic_DNA"/>
</dbReference>
<dbReference type="Pfam" id="PF22379">
    <property type="entry name" value="OB_MCM10"/>
    <property type="match status" value="1"/>
</dbReference>
<comment type="caution">
    <text evidence="11">The sequence shown here is derived from an EMBL/GenBank/DDBJ whole genome shotgun (WGS) entry which is preliminary data.</text>
</comment>
<evidence type="ECO:0000256" key="5">
    <source>
        <dbReference type="ARBA" id="ARBA00022771"/>
    </source>
</evidence>
<dbReference type="InterPro" id="IPR040184">
    <property type="entry name" value="Mcm10"/>
</dbReference>
<keyword evidence="8" id="KW-0175">Coiled coil</keyword>
<dbReference type="InterPro" id="IPR015408">
    <property type="entry name" value="Znf_Mcm10/DnaG"/>
</dbReference>
<keyword evidence="4" id="KW-0479">Metal-binding</keyword>
<keyword evidence="6" id="KW-0862">Zinc</keyword>
<evidence type="ECO:0000313" key="12">
    <source>
        <dbReference type="Proteomes" id="UP000195871"/>
    </source>
</evidence>
<dbReference type="InterPro" id="IPR012340">
    <property type="entry name" value="NA-bd_OB-fold"/>
</dbReference>
<evidence type="ECO:0000256" key="1">
    <source>
        <dbReference type="ARBA" id="ARBA00004123"/>
    </source>
</evidence>
<comment type="subcellular location">
    <subcellularLocation>
        <location evidence="1">Nucleus</location>
    </subcellularLocation>
</comment>
<dbReference type="VEuPathDB" id="FungiDB:C5L36_0C07150"/>
<feature type="coiled-coil region" evidence="8">
    <location>
        <begin position="127"/>
        <end position="177"/>
    </location>
</feature>
<keyword evidence="7" id="KW-0539">Nucleus</keyword>
<dbReference type="GO" id="GO:0006270">
    <property type="term" value="P:DNA replication initiation"/>
    <property type="evidence" value="ECO:0007669"/>
    <property type="project" value="InterPro"/>
</dbReference>
<evidence type="ECO:0000256" key="4">
    <source>
        <dbReference type="ARBA" id="ARBA00022723"/>
    </source>
</evidence>
<evidence type="ECO:0000256" key="7">
    <source>
        <dbReference type="ARBA" id="ARBA00023242"/>
    </source>
</evidence>
<feature type="coiled-coil region" evidence="8">
    <location>
        <begin position="574"/>
        <end position="601"/>
    </location>
</feature>
<accession>A0A1Z8JUR8</accession>
<name>A0A1Z8JUR8_PICKU</name>
<evidence type="ECO:0000256" key="3">
    <source>
        <dbReference type="ARBA" id="ARBA00022705"/>
    </source>
</evidence>
<evidence type="ECO:0000259" key="9">
    <source>
        <dbReference type="Pfam" id="PF09329"/>
    </source>
</evidence>
<keyword evidence="5" id="KW-0863">Zinc-finger</keyword>
<dbReference type="Proteomes" id="UP000195871">
    <property type="component" value="Unassembled WGS sequence"/>
</dbReference>
<feature type="domain" description="Zinc finger Mcm10/DnaG-type" evidence="9">
    <location>
        <begin position="368"/>
        <end position="410"/>
    </location>
</feature>
<evidence type="ECO:0008006" key="13">
    <source>
        <dbReference type="Google" id="ProtNLM"/>
    </source>
</evidence>
<dbReference type="PANTHER" id="PTHR13454:SF11">
    <property type="entry name" value="PROTEIN MCM10 HOMOLOG"/>
    <property type="match status" value="1"/>
</dbReference>
<dbReference type="GO" id="GO:0003697">
    <property type="term" value="F:single-stranded DNA binding"/>
    <property type="evidence" value="ECO:0007669"/>
    <property type="project" value="InterPro"/>
</dbReference>
<dbReference type="InterPro" id="IPR055065">
    <property type="entry name" value="OB_MCM10"/>
</dbReference>
<dbReference type="Pfam" id="PF09329">
    <property type="entry name" value="zf-primase"/>
    <property type="match status" value="1"/>
</dbReference>
<comment type="similarity">
    <text evidence="2">Belongs to the MCM10 family.</text>
</comment>
<proteinExistence type="inferred from homology"/>